<evidence type="ECO:0008006" key="4">
    <source>
        <dbReference type="Google" id="ProtNLM"/>
    </source>
</evidence>
<feature type="compositionally biased region" description="Polar residues" evidence="1">
    <location>
        <begin position="262"/>
        <end position="281"/>
    </location>
</feature>
<evidence type="ECO:0000256" key="1">
    <source>
        <dbReference type="SAM" id="MobiDB-lite"/>
    </source>
</evidence>
<accession>A0A179F2X2</accession>
<comment type="caution">
    <text evidence="2">The sequence shown here is derived from an EMBL/GenBank/DDBJ whole genome shotgun (WGS) entry which is preliminary data.</text>
</comment>
<proteinExistence type="predicted"/>
<dbReference type="Proteomes" id="UP000078340">
    <property type="component" value="Unassembled WGS sequence"/>
</dbReference>
<organism evidence="2 3">
    <name type="scientific">Purpureocillium lilacinum</name>
    <name type="common">Paecilomyces lilacinus</name>
    <dbReference type="NCBI Taxonomy" id="33203"/>
    <lineage>
        <taxon>Eukaryota</taxon>
        <taxon>Fungi</taxon>
        <taxon>Dikarya</taxon>
        <taxon>Ascomycota</taxon>
        <taxon>Pezizomycotina</taxon>
        <taxon>Sordariomycetes</taxon>
        <taxon>Hypocreomycetidae</taxon>
        <taxon>Hypocreales</taxon>
        <taxon>Ophiocordycipitaceae</taxon>
        <taxon>Purpureocillium</taxon>
    </lineage>
</organism>
<feature type="region of interest" description="Disordered" evidence="1">
    <location>
        <begin position="239"/>
        <end position="281"/>
    </location>
</feature>
<protein>
    <recommendedName>
        <fullName evidence="4">Zn(2)-C6 fungal-type domain-containing protein</fullName>
    </recommendedName>
</protein>
<evidence type="ECO:0000313" key="2">
    <source>
        <dbReference type="EMBL" id="OAQ59503.1"/>
    </source>
</evidence>
<gene>
    <name evidence="2" type="ORF">VFPFJ_11569</name>
</gene>
<sequence length="621" mass="68844">MENRSWPQYLSHVRIWLWHARTMCPAELPPSPFVASLSVVIHNDARQKRLTWALITNASRTIDDEERPERPDTPRLPKKAPAEGMVSAVKCWGGYPCENCSRGVRPCKLAGHTTRKVPIATTSRKHRAPRNLCRLQDAAEKHQTIWVVLGLGESGSHCVGYGLTLSSIQCQTLGTKCLGGDPCDGCRKGDTICDIKNANDSSPALDEIIVAVGLPSPALVTPTAPADDANLPVRIVQHLTSSREAERNPSPSAIQSDGGRQDQMSQAFHSSNAGTGSTLPGTSPVLTRDSCLSFDNGCFGSWTTAEGRYNYSCLAAMYSQFVLPKNQVISHEKLQAMMAAHAAGKGISLELTSIYGIGKLLWHLRLHQSNSAALWPIQSIPGLYEQETVKSNLDPNDHLSKARCYLLRSVYFLLLGGLTESMTDCAVAGLALSRSFDWDVEERQRLVKSYAMLYMWVSDSMIKGRAKTARLLECDSWSIPYFTSMDLTEIVPVHPRYGTTVGNREPQTTSYLAIAYQFWNSPSRIGRSFISIASQIQDWTEAWKEQCKLWDHAAFLREEEKAEPYLAAAVLWLPLLTIAAKPSLDGFQGLLETAGRALLQTIEYLQSLRLEDRVWHIQQSV</sequence>
<dbReference type="AlphaFoldDB" id="A0A179F2X2"/>
<dbReference type="EMBL" id="LSBI01000049">
    <property type="protein sequence ID" value="OAQ59503.1"/>
    <property type="molecule type" value="Genomic_DNA"/>
</dbReference>
<evidence type="ECO:0000313" key="3">
    <source>
        <dbReference type="Proteomes" id="UP000078340"/>
    </source>
</evidence>
<reference evidence="2 3" key="1">
    <citation type="submission" date="2016-02" db="EMBL/GenBank/DDBJ databases">
        <title>Biosynthesis of antibiotic leucinostatins and their inhibition on Phytophthora in bio-control Purpureocillium lilacinum.</title>
        <authorList>
            <person name="Wang G."/>
            <person name="Liu Z."/>
            <person name="Lin R."/>
            <person name="Li E."/>
            <person name="Mao Z."/>
            <person name="Ling J."/>
            <person name="Yin W."/>
            <person name="Xie B."/>
        </authorList>
    </citation>
    <scope>NUCLEOTIDE SEQUENCE [LARGE SCALE GENOMIC DNA]</scope>
    <source>
        <strain evidence="2">PLFJ-1</strain>
    </source>
</reference>
<name>A0A179F2X2_PURLI</name>